<evidence type="ECO:0000259" key="2">
    <source>
        <dbReference type="Pfam" id="PF22958"/>
    </source>
</evidence>
<dbReference type="GO" id="GO:0008270">
    <property type="term" value="F:zinc ion binding"/>
    <property type="evidence" value="ECO:0007669"/>
    <property type="project" value="UniProtKB-KW"/>
</dbReference>
<dbReference type="Pfam" id="PF22958">
    <property type="entry name" value="Ltn1_1st"/>
    <property type="match status" value="1"/>
</dbReference>
<comment type="subunit">
    <text evidence="1">Component of the ribosome quality control complex (RQC).</text>
</comment>
<keyword evidence="1" id="KW-0808">Transferase</keyword>
<dbReference type="InterPro" id="IPR011989">
    <property type="entry name" value="ARM-like"/>
</dbReference>
<dbReference type="InterPro" id="IPR039795">
    <property type="entry name" value="LTN1/Rkr1"/>
</dbReference>
<evidence type="ECO:0000313" key="4">
    <source>
        <dbReference type="Proteomes" id="UP000007797"/>
    </source>
</evidence>
<proteinExistence type="inferred from homology"/>
<accession>F4Q0D2</accession>
<dbReference type="InterPro" id="IPR054476">
    <property type="entry name" value="Ltn1_N"/>
</dbReference>
<comment type="function">
    <text evidence="1">E3 ubiquitin-protein ligase. Component of the ribosome quality control complex (RQC), a ribosome-associated complex that mediates ubiquitination and extraction of incompletely synthesized nascent chains for proteasomal degradation.</text>
</comment>
<name>F4Q0D2_CACFS</name>
<sequence length="691" mass="79108">MGKDKGKNTKAKGANSWEAASNSGGFLGFSAFTSSLSNAIDTEFQIDSEYQVQFKKLQKKDEVSRMKALEELALLFSKIDVQNEQSNKSLLCAWELIFKRLVNDDHRRVREMTFVCLEIMGAKVGKLLAPHVRQLLGPWVVGICDQRDQQQNSALRAFESIFPEKKRRDVLLFGQEQAIQYLCENLQENVNTLGDGKATPPEVLQERYERLISNSLLAIEYLMEKTKDNSNNESSNNQSIQTIYQPIFESQFFTFLSSKSVVIRRTCYRLISGLVSTLPSYCEANMKDLSTKILGLFSEKDPSAHLFMWNAIISFLKKYKEQAWIGVDVRKHVLPRFWAFLRAGTFGSFDLSYPSILPFLSLIPDGVIGTGPEFFKEFFSALYKGLEVLENTKQYNDRPTNSLLSCYVECIYFTLKKWSNNNEIKNYVFGLFSELVLEIFGKEQLLFTESLALKVITSTLIKIDTIPTCADNLVNLFDQLTKQTQQSIISKDTTDRITNKTLCSRLSIFFQSTSSLGPTIQMSKELFHYSFNQLDTTESQDCIFEILSILLLNFNVENLLHSEIKDIKEFLNNIILKNIEIKLPSHEKSSIFNLLTLYTTIVNGNGNENYQESWNRLVQLLSVQQDDLIYLVKTIDSLDDRTGLNTLSLDQLVLNLIDSTILYQPIYNNNLSLFSTILQKIIIIHQLFQII</sequence>
<dbReference type="GO" id="GO:0061630">
    <property type="term" value="F:ubiquitin protein ligase activity"/>
    <property type="evidence" value="ECO:0007669"/>
    <property type="project" value="UniProtKB-UniRule"/>
</dbReference>
<dbReference type="EMBL" id="GL883018">
    <property type="protein sequence ID" value="EGG18283.1"/>
    <property type="molecule type" value="Genomic_DNA"/>
</dbReference>
<dbReference type="KEGG" id="dfa:DFA_03777"/>
<dbReference type="GO" id="GO:0072344">
    <property type="term" value="P:rescue of stalled ribosome"/>
    <property type="evidence" value="ECO:0007669"/>
    <property type="project" value="UniProtKB-UniRule"/>
</dbReference>
<dbReference type="AlphaFoldDB" id="F4Q0D2"/>
<dbReference type="PANTHER" id="PTHR12389">
    <property type="entry name" value="ZINC FINGER PROTEIN 294"/>
    <property type="match status" value="1"/>
</dbReference>
<dbReference type="OrthoDB" id="6108at2759"/>
<reference evidence="4" key="1">
    <citation type="journal article" date="2011" name="Genome Res.">
        <title>Phylogeny-wide analysis of social amoeba genomes highlights ancient origins for complex intercellular communication.</title>
        <authorList>
            <person name="Heidel A.J."/>
            <person name="Lawal H.M."/>
            <person name="Felder M."/>
            <person name="Schilde C."/>
            <person name="Helps N.R."/>
            <person name="Tunggal B."/>
            <person name="Rivero F."/>
            <person name="John U."/>
            <person name="Schleicher M."/>
            <person name="Eichinger L."/>
            <person name="Platzer M."/>
            <person name="Noegel A.A."/>
            <person name="Schaap P."/>
            <person name="Gloeckner G."/>
        </authorList>
    </citation>
    <scope>NUCLEOTIDE SEQUENCE [LARGE SCALE GENOMIC DNA]</scope>
    <source>
        <strain evidence="4">SH3</strain>
    </source>
</reference>
<organism evidence="3 4">
    <name type="scientific">Cavenderia fasciculata</name>
    <name type="common">Slime mold</name>
    <name type="synonym">Dictyostelium fasciculatum</name>
    <dbReference type="NCBI Taxonomy" id="261658"/>
    <lineage>
        <taxon>Eukaryota</taxon>
        <taxon>Amoebozoa</taxon>
        <taxon>Evosea</taxon>
        <taxon>Eumycetozoa</taxon>
        <taxon>Dictyostelia</taxon>
        <taxon>Acytosteliales</taxon>
        <taxon>Cavenderiaceae</taxon>
        <taxon>Cavenderia</taxon>
    </lineage>
</organism>
<comment type="similarity">
    <text evidence="1">Belongs to the LTN1 family.</text>
</comment>
<keyword evidence="1" id="KW-0833">Ubl conjugation pathway</keyword>
<dbReference type="Gene3D" id="1.25.10.10">
    <property type="entry name" value="Leucine-rich Repeat Variant"/>
    <property type="match status" value="1"/>
</dbReference>
<dbReference type="PANTHER" id="PTHR12389:SF0">
    <property type="entry name" value="E3 UBIQUITIN-PROTEIN LIGASE LISTERIN"/>
    <property type="match status" value="1"/>
</dbReference>
<keyword evidence="1" id="KW-0862">Zinc</keyword>
<dbReference type="GO" id="GO:0005829">
    <property type="term" value="C:cytosol"/>
    <property type="evidence" value="ECO:0007669"/>
    <property type="project" value="UniProtKB-UniRule"/>
</dbReference>
<dbReference type="STRING" id="1054147.F4Q0D2"/>
<keyword evidence="1" id="KW-0479">Metal-binding</keyword>
<dbReference type="Proteomes" id="UP000007797">
    <property type="component" value="Unassembled WGS sequence"/>
</dbReference>
<protein>
    <recommendedName>
        <fullName evidence="1">E3 ubiquitin-protein ligase listerin</fullName>
        <ecNumber evidence="1">2.3.2.27</ecNumber>
    </recommendedName>
    <alternativeName>
        <fullName evidence="1">RING-type E3 ubiquitin transferase listerin</fullName>
    </alternativeName>
</protein>
<gene>
    <name evidence="3" type="ORF">DFA_03777</name>
</gene>
<comment type="catalytic activity">
    <reaction evidence="1">
        <text>S-ubiquitinyl-[E2 ubiquitin-conjugating enzyme]-L-cysteine + [acceptor protein]-L-lysine = [E2 ubiquitin-conjugating enzyme]-L-cysteine + N(6)-ubiquitinyl-[acceptor protein]-L-lysine.</text>
        <dbReference type="EC" id="2.3.2.27"/>
    </reaction>
</comment>
<dbReference type="GO" id="GO:0043023">
    <property type="term" value="F:ribosomal large subunit binding"/>
    <property type="evidence" value="ECO:0007669"/>
    <property type="project" value="TreeGrafter"/>
</dbReference>
<dbReference type="UniPathway" id="UPA00143"/>
<comment type="pathway">
    <text evidence="1">Protein modification; protein ubiquitination.</text>
</comment>
<keyword evidence="4" id="KW-1185">Reference proteome</keyword>
<dbReference type="SUPFAM" id="SSF48371">
    <property type="entry name" value="ARM repeat"/>
    <property type="match status" value="1"/>
</dbReference>
<dbReference type="GeneID" id="14870414"/>
<dbReference type="GO" id="GO:1990116">
    <property type="term" value="P:ribosome-associated ubiquitin-dependent protein catabolic process"/>
    <property type="evidence" value="ECO:0007669"/>
    <property type="project" value="UniProtKB-UniRule"/>
</dbReference>
<evidence type="ECO:0000256" key="1">
    <source>
        <dbReference type="RuleBase" id="RU367090"/>
    </source>
</evidence>
<evidence type="ECO:0000313" key="3">
    <source>
        <dbReference type="EMBL" id="EGG18283.1"/>
    </source>
</evidence>
<feature type="domain" description="E3 ubiquitin-protein ligase listerin N-terminal" evidence="2">
    <location>
        <begin position="46"/>
        <end position="362"/>
    </location>
</feature>
<dbReference type="GO" id="GO:1990112">
    <property type="term" value="C:RQC complex"/>
    <property type="evidence" value="ECO:0007669"/>
    <property type="project" value="UniProtKB-UniRule"/>
</dbReference>
<dbReference type="EC" id="2.3.2.27" evidence="1"/>
<keyword evidence="1" id="KW-0863">Zinc-finger</keyword>
<dbReference type="RefSeq" id="XP_004357106.1">
    <property type="nucleotide sequence ID" value="XM_004357051.1"/>
</dbReference>
<dbReference type="GO" id="GO:0016567">
    <property type="term" value="P:protein ubiquitination"/>
    <property type="evidence" value="ECO:0007669"/>
    <property type="project" value="UniProtKB-UniPathway"/>
</dbReference>
<dbReference type="InterPro" id="IPR016024">
    <property type="entry name" value="ARM-type_fold"/>
</dbReference>